<sequence length="327" mass="38147">MYLFPNLHHFHFHHCYNRYYFEDDLDVILQHQEIGHQVPNRAWVDFLTYVSRMRTGRIGTLFIKKYVEAFAKLTKLTEHLAIRYGLDLQLKPFCNLSYENDDFSESFDFKGSCVSKPPRRLVTDGMSVKSYEELPHESLLPIYGPAMKSLNLKLVPATDHHDKESAAYRMLDGDVFNPVFEHCLVLKRLRVTDGSFNSFDPSRFKSTENLQLVEFQSSFGCLLLREKKTNPTAIEVYLKITMDTQTFYYEFYDKNKVKSSTSGIFETFKNDSKKSIIEIRCFDIEKLVVELTVDIYSIGCHEGDSITFPNEENCKDTSVPDHFYSGW</sequence>
<organism evidence="1 2">
    <name type="scientific">Mucor saturninus</name>
    <dbReference type="NCBI Taxonomy" id="64648"/>
    <lineage>
        <taxon>Eukaryota</taxon>
        <taxon>Fungi</taxon>
        <taxon>Fungi incertae sedis</taxon>
        <taxon>Mucoromycota</taxon>
        <taxon>Mucoromycotina</taxon>
        <taxon>Mucoromycetes</taxon>
        <taxon>Mucorales</taxon>
        <taxon>Mucorineae</taxon>
        <taxon>Mucoraceae</taxon>
        <taxon>Mucor</taxon>
    </lineage>
</organism>
<dbReference type="Proteomes" id="UP000603453">
    <property type="component" value="Unassembled WGS sequence"/>
</dbReference>
<protein>
    <submittedName>
        <fullName evidence="1">Uncharacterized protein</fullName>
    </submittedName>
</protein>
<name>A0A8H7VBM1_9FUNG</name>
<comment type="caution">
    <text evidence="1">The sequence shown here is derived from an EMBL/GenBank/DDBJ whole genome shotgun (WGS) entry which is preliminary data.</text>
</comment>
<proteinExistence type="predicted"/>
<evidence type="ECO:0000313" key="2">
    <source>
        <dbReference type="Proteomes" id="UP000603453"/>
    </source>
</evidence>
<reference evidence="1" key="1">
    <citation type="submission" date="2020-12" db="EMBL/GenBank/DDBJ databases">
        <title>Metabolic potential, ecology and presence of endohyphal bacteria is reflected in genomic diversity of Mucoromycotina.</title>
        <authorList>
            <person name="Muszewska A."/>
            <person name="Okrasinska A."/>
            <person name="Steczkiewicz K."/>
            <person name="Drgas O."/>
            <person name="Orlowska M."/>
            <person name="Perlinska-Lenart U."/>
            <person name="Aleksandrzak-Piekarczyk T."/>
            <person name="Szatraj K."/>
            <person name="Zielenkiewicz U."/>
            <person name="Pilsyk S."/>
            <person name="Malc E."/>
            <person name="Mieczkowski P."/>
            <person name="Kruszewska J.S."/>
            <person name="Biernat P."/>
            <person name="Pawlowska J."/>
        </authorList>
    </citation>
    <scope>NUCLEOTIDE SEQUENCE</scope>
    <source>
        <strain evidence="1">WA0000017839</strain>
    </source>
</reference>
<dbReference type="AlphaFoldDB" id="A0A8H7VBM1"/>
<accession>A0A8H7VBM1</accession>
<gene>
    <name evidence="1" type="ORF">INT47_002490</name>
</gene>
<evidence type="ECO:0000313" key="1">
    <source>
        <dbReference type="EMBL" id="KAG2210548.1"/>
    </source>
</evidence>
<dbReference type="EMBL" id="JAEPRD010000011">
    <property type="protein sequence ID" value="KAG2210548.1"/>
    <property type="molecule type" value="Genomic_DNA"/>
</dbReference>
<keyword evidence="2" id="KW-1185">Reference proteome</keyword>